<dbReference type="Pfam" id="PF08818">
    <property type="entry name" value="DUF1801"/>
    <property type="match status" value="1"/>
</dbReference>
<proteinExistence type="predicted"/>
<dbReference type="Gene3D" id="3.90.1150.200">
    <property type="match status" value="1"/>
</dbReference>
<feature type="domain" description="YdhG-like" evidence="1">
    <location>
        <begin position="30"/>
        <end position="125"/>
    </location>
</feature>
<dbReference type="AlphaFoldDB" id="A0A7S7SI34"/>
<dbReference type="RefSeq" id="WP_194448256.1">
    <property type="nucleotide sequence ID" value="NZ_CP063849.1"/>
</dbReference>
<keyword evidence="3" id="KW-1185">Reference proteome</keyword>
<gene>
    <name evidence="2" type="ORF">IRI77_27870</name>
</gene>
<dbReference type="KEGG" id="pfer:IRI77_27870"/>
<dbReference type="EMBL" id="CP063849">
    <property type="protein sequence ID" value="QOY86587.1"/>
    <property type="molecule type" value="Genomic_DNA"/>
</dbReference>
<accession>A0A7S7SI34</accession>
<reference evidence="2 3" key="1">
    <citation type="submission" date="2020-10" db="EMBL/GenBank/DDBJ databases">
        <title>Complete genome sequence of Paludibaculum fermentans P105T, a facultatively anaerobic acidobacterium capable of dissimilatory Fe(III) reduction.</title>
        <authorList>
            <person name="Dedysh S.N."/>
            <person name="Beletsky A.V."/>
            <person name="Kulichevskaya I.S."/>
            <person name="Mardanov A.V."/>
            <person name="Ravin N.V."/>
        </authorList>
    </citation>
    <scope>NUCLEOTIDE SEQUENCE [LARGE SCALE GENOMIC DNA]</scope>
    <source>
        <strain evidence="2 3">P105</strain>
    </source>
</reference>
<dbReference type="InterPro" id="IPR014922">
    <property type="entry name" value="YdhG-like"/>
</dbReference>
<evidence type="ECO:0000313" key="2">
    <source>
        <dbReference type="EMBL" id="QOY86587.1"/>
    </source>
</evidence>
<name>A0A7S7SI34_PALFE</name>
<protein>
    <submittedName>
        <fullName evidence="2">DUF1801 domain-containing protein</fullName>
    </submittedName>
</protein>
<evidence type="ECO:0000259" key="1">
    <source>
        <dbReference type="Pfam" id="PF08818"/>
    </source>
</evidence>
<sequence>MESKTKKTELAESASVLIDGRIQELGDWRGEMLARVRALIHEADPEVVEEWKWMGTPIWSHAGILCTGETYKSIVKMTFAKGAALKDPAGLFNSSLEGNVRRAIDIHEGEKVDEDALKDLIRAAVALNLETKNRPKPRRASGKRAG</sequence>
<organism evidence="2 3">
    <name type="scientific">Paludibaculum fermentans</name>
    <dbReference type="NCBI Taxonomy" id="1473598"/>
    <lineage>
        <taxon>Bacteria</taxon>
        <taxon>Pseudomonadati</taxon>
        <taxon>Acidobacteriota</taxon>
        <taxon>Terriglobia</taxon>
        <taxon>Bryobacterales</taxon>
        <taxon>Bryobacteraceae</taxon>
        <taxon>Paludibaculum</taxon>
    </lineage>
</organism>
<dbReference type="Proteomes" id="UP000593892">
    <property type="component" value="Chromosome"/>
</dbReference>
<evidence type="ECO:0000313" key="3">
    <source>
        <dbReference type="Proteomes" id="UP000593892"/>
    </source>
</evidence>
<dbReference type="SUPFAM" id="SSF159888">
    <property type="entry name" value="YdhG-like"/>
    <property type="match status" value="1"/>
</dbReference>